<dbReference type="PATRIC" id="fig|68170.10.peg.2128"/>
<feature type="region of interest" description="Disordered" evidence="1">
    <location>
        <begin position="181"/>
        <end position="200"/>
    </location>
</feature>
<dbReference type="Gene3D" id="1.50.10.10">
    <property type="match status" value="1"/>
</dbReference>
<keyword evidence="5" id="KW-1185">Reference proteome</keyword>
<organism evidence="4 5">
    <name type="scientific">Lentzea aerocolonigenes</name>
    <name type="common">Lechevalieria aerocolonigenes</name>
    <name type="synonym">Saccharothrix aerocolonigenes</name>
    <dbReference type="NCBI Taxonomy" id="68170"/>
    <lineage>
        <taxon>Bacteria</taxon>
        <taxon>Bacillati</taxon>
        <taxon>Actinomycetota</taxon>
        <taxon>Actinomycetes</taxon>
        <taxon>Pseudonocardiales</taxon>
        <taxon>Pseudonocardiaceae</taxon>
        <taxon>Lentzea</taxon>
    </lineage>
</organism>
<evidence type="ECO:0000313" key="5">
    <source>
        <dbReference type="Proteomes" id="UP000033393"/>
    </source>
</evidence>
<gene>
    <name evidence="4" type="ORF">UK23_12750</name>
</gene>
<dbReference type="GO" id="GO:0004560">
    <property type="term" value="F:alpha-L-fucosidase activity"/>
    <property type="evidence" value="ECO:0007669"/>
    <property type="project" value="TreeGrafter"/>
</dbReference>
<dbReference type="GO" id="GO:0005975">
    <property type="term" value="P:carbohydrate metabolic process"/>
    <property type="evidence" value="ECO:0007669"/>
    <property type="project" value="InterPro"/>
</dbReference>
<evidence type="ECO:0000313" key="4">
    <source>
        <dbReference type="EMBL" id="KJK49870.1"/>
    </source>
</evidence>
<dbReference type="PANTHER" id="PTHR31084:SF0">
    <property type="entry name" value="ALPHA-L-FUCOSIDASE 2"/>
    <property type="match status" value="1"/>
</dbReference>
<dbReference type="eggNOG" id="COG1554">
    <property type="taxonomic scope" value="Bacteria"/>
</dbReference>
<dbReference type="InterPro" id="IPR006311">
    <property type="entry name" value="TAT_signal"/>
</dbReference>
<dbReference type="RefSeq" id="WP_045311671.1">
    <property type="nucleotide sequence ID" value="NZ_JYJG01000071.1"/>
</dbReference>
<evidence type="ECO:0000256" key="2">
    <source>
        <dbReference type="SAM" id="SignalP"/>
    </source>
</evidence>
<feature type="domain" description="Glycosyl hydrolase family 95 catalytic" evidence="3">
    <location>
        <begin position="288"/>
        <end position="597"/>
    </location>
</feature>
<name>A0A0F0H2X5_LENAE</name>
<dbReference type="InterPro" id="IPR054363">
    <property type="entry name" value="GH95_cat"/>
</dbReference>
<sequence>MRFSRRTLFAGTAGAVALSRVSTASAASAALEDQVDWPSYLGGLDPVWASVPTTFYQGPFLGNGGLGAAVYRVGKRLAFRIGDTRVRDHQGTGGTNFGNARLPIGHFLFDTAGDIADVDLRLSLWNAELTGTVTTSVGVLEIRAFVHASRDVLLVSASVRSGAERVKWTFVPSPARSPRLDFKPAPSGLKTNPEPKTSGTTCTQDLVAGGQTVTKWQIRSGTLLATVAHTFPAKNADSVASTTLTSASVLTDDQLRTEHRSWWNSFYPKSFVSVADTRLESFYWIQLYKLACATRRDRPVLGTCGPWLEPTPWPGTWWNLNVQLEYWILNATSHWELDSLSASLDRSQDALVANVPSQYRSDSAGIARTTQEDLRGGVAQPGADGDPECGNLLWTLHNAFLTYRHQMDDAVLRDLVFPLLRRAVNYHLHFLTKDSKGVYHLPKTFSPEYGSTKDCNYDLALLHWGCRTLIWAQARLGLNDPLLAKWRDVMDNLVKPPQDSTQGFWIGADLKLTKSHRHYSHLLWFYPLHTLDPAIAANRDALQKSMKHWLSFTGALQGYTFTGSGSMYALLGDGDKARGQLVTLLDKYVQPNTMYKESGPVIETPLSGAQTMHDMLVQSWGGVVRVFPAVPAAWASVSVHNVRTEGAFLVSAVRKAGKTQFVRVRSLAGEPLRLHPGNLAGPFEVVRFDGSAVPFQANSDGTLTITLARNDDVVVKTRGTSPELVIAPAGANTKRFWGLP</sequence>
<comment type="caution">
    <text evidence="4">The sequence shown here is derived from an EMBL/GenBank/DDBJ whole genome shotgun (WGS) entry which is preliminary data.</text>
</comment>
<dbReference type="PROSITE" id="PS51318">
    <property type="entry name" value="TAT"/>
    <property type="match status" value="1"/>
</dbReference>
<proteinExistence type="predicted"/>
<evidence type="ECO:0000256" key="1">
    <source>
        <dbReference type="SAM" id="MobiDB-lite"/>
    </source>
</evidence>
<evidence type="ECO:0000259" key="3">
    <source>
        <dbReference type="Pfam" id="PF22124"/>
    </source>
</evidence>
<dbReference type="SUPFAM" id="SSF48208">
    <property type="entry name" value="Six-hairpin glycosidases"/>
    <property type="match status" value="1"/>
</dbReference>
<accession>A0A0F0H2X5</accession>
<dbReference type="OrthoDB" id="9816459at2"/>
<feature type="signal peptide" evidence="2">
    <location>
        <begin position="1"/>
        <end position="26"/>
    </location>
</feature>
<protein>
    <recommendedName>
        <fullName evidence="3">Glycosyl hydrolase family 95 catalytic domain-containing protein</fullName>
    </recommendedName>
</protein>
<feature type="chain" id="PRO_5002442005" description="Glycosyl hydrolase family 95 catalytic domain-containing protein" evidence="2">
    <location>
        <begin position="27"/>
        <end position="740"/>
    </location>
</feature>
<dbReference type="InterPro" id="IPR012341">
    <property type="entry name" value="6hp_glycosidase-like_sf"/>
</dbReference>
<dbReference type="Pfam" id="PF22124">
    <property type="entry name" value="Glyco_hydro_95_cat"/>
    <property type="match status" value="1"/>
</dbReference>
<reference evidence="4 5" key="1">
    <citation type="submission" date="2015-02" db="EMBL/GenBank/DDBJ databases">
        <authorList>
            <person name="Ju K.-S."/>
            <person name="Doroghazi J.R."/>
            <person name="Metcalf W."/>
        </authorList>
    </citation>
    <scope>NUCLEOTIDE SEQUENCE [LARGE SCALE GENOMIC DNA]</scope>
    <source>
        <strain evidence="4 5">NRRL B-16140</strain>
    </source>
</reference>
<dbReference type="AlphaFoldDB" id="A0A0F0H2X5"/>
<dbReference type="Proteomes" id="UP000033393">
    <property type="component" value="Unassembled WGS sequence"/>
</dbReference>
<dbReference type="PANTHER" id="PTHR31084">
    <property type="entry name" value="ALPHA-L-FUCOSIDASE 2"/>
    <property type="match status" value="1"/>
</dbReference>
<dbReference type="InterPro" id="IPR008928">
    <property type="entry name" value="6-hairpin_glycosidase_sf"/>
</dbReference>
<keyword evidence="2" id="KW-0732">Signal</keyword>
<dbReference type="EMBL" id="JYJG01000071">
    <property type="protein sequence ID" value="KJK49870.1"/>
    <property type="molecule type" value="Genomic_DNA"/>
</dbReference>